<feature type="compositionally biased region" description="Polar residues" evidence="3">
    <location>
        <begin position="336"/>
        <end position="348"/>
    </location>
</feature>
<dbReference type="STRING" id="27342.A0A0H2S5G1"/>
<sequence>MSAPSPGAGGSEGMQNVPASNLFARQLARRENIEKLVAFVLDDFSFEMELLNESGATSTNGSSGHKEERPSTPQSPPIPNVETAMSSATHSISVVIELIRKNNSDYFEPYLFHTLRTRLIQIQQQMHMQSQEGRVALEQAFTELVNRMGVVHLGPLLEIMCDRLERFQQLLHKPRSPSEQIPTTLGSLVPLTFERYRICELYAELLHCSNMSLLNRSSEFDYLYDSEGRLQGGLSALEDLARVIAVGSENDDQRALGIDVDEMEPAQELPISVGSAELSNIEYSDEDDDMSGEEGHGSSDDAMDEVDISGGPPGLDPPILSSEEESLQQPPLIVPSSPNATSLSSPTEIASRRSSVSRKRSTDATSPMTPSNRNKSMQSLIVGSAAKEVSKRLPVGDRLKQRFAETRVLSTLLDLFFSFPWNNFLHSVVYDVLHQILTGRVDKGYNRDLVVALFRDAHLMNRILEAQKQNDAESSSKPRQVRLGYMGHLTLMSEDVIGALEHFPPDLRSLLSQYAPQPEWDEYVAGRYTETKNKDDRLLGGGKPVVAPGAARVGSKWTVDEADAVASSSSVRLVDSSSPEMKGEFKRTNRLSRETSADFGVAQPEPPDDDNIGSSPQYARYIAQAIGTSHLDEGSDDDDDDGGWLTQHRFELQPPPVSARNVTSRRPLSPRGFEDSFDPNGEPSHLFDDQFGFDDDNFGPFSDAAAVTSSDGDAGISFTTVGVDADDASFEGFGDFGEFQAADVQIAPWKTSSL</sequence>
<dbReference type="InParanoid" id="A0A0H2S5G1"/>
<name>A0A0H2S5G1_9AGAM</name>
<evidence type="ECO:0000256" key="1">
    <source>
        <dbReference type="ARBA" id="ARBA00006180"/>
    </source>
</evidence>
<dbReference type="PANTHER" id="PTHR12634:SF8">
    <property type="entry name" value="FIERY MOUNTAIN, ISOFORM D"/>
    <property type="match status" value="1"/>
</dbReference>
<keyword evidence="2" id="KW-0131">Cell cycle</keyword>
<dbReference type="InterPro" id="IPR007587">
    <property type="entry name" value="SAPS"/>
</dbReference>
<reference evidence="4 5" key="1">
    <citation type="submission" date="2015-04" db="EMBL/GenBank/DDBJ databases">
        <title>Complete genome sequence of Schizopora paradoxa KUC8140, a cosmopolitan wood degrader in East Asia.</title>
        <authorList>
            <consortium name="DOE Joint Genome Institute"/>
            <person name="Min B."/>
            <person name="Park H."/>
            <person name="Jang Y."/>
            <person name="Kim J.-J."/>
            <person name="Kim K.H."/>
            <person name="Pangilinan J."/>
            <person name="Lipzen A."/>
            <person name="Riley R."/>
            <person name="Grigoriev I.V."/>
            <person name="Spatafora J.W."/>
            <person name="Choi I.-G."/>
        </authorList>
    </citation>
    <scope>NUCLEOTIDE SEQUENCE [LARGE SCALE GENOMIC DNA]</scope>
    <source>
        <strain evidence="4 5">KUC8140</strain>
    </source>
</reference>
<dbReference type="GO" id="GO:0019903">
    <property type="term" value="F:protein phosphatase binding"/>
    <property type="evidence" value="ECO:0007669"/>
    <property type="project" value="InterPro"/>
</dbReference>
<dbReference type="Pfam" id="PF04499">
    <property type="entry name" value="SAPS"/>
    <property type="match status" value="1"/>
</dbReference>
<dbReference type="GO" id="GO:0005634">
    <property type="term" value="C:nucleus"/>
    <property type="evidence" value="ECO:0007669"/>
    <property type="project" value="TreeGrafter"/>
</dbReference>
<dbReference type="PANTHER" id="PTHR12634">
    <property type="entry name" value="SIT4 YEAST -ASSOCIATING PROTEIN-RELATED"/>
    <property type="match status" value="1"/>
</dbReference>
<feature type="region of interest" description="Disordered" evidence="3">
    <location>
        <begin position="284"/>
        <end position="378"/>
    </location>
</feature>
<dbReference type="FunCoup" id="A0A0H2S5G1">
    <property type="interactions" value="544"/>
</dbReference>
<feature type="region of interest" description="Disordered" evidence="3">
    <location>
        <begin position="630"/>
        <end position="692"/>
    </location>
</feature>
<feature type="compositionally biased region" description="Basic and acidic residues" evidence="3">
    <location>
        <begin position="581"/>
        <end position="596"/>
    </location>
</feature>
<gene>
    <name evidence="4" type="ORF">SCHPADRAFT_79404</name>
</gene>
<evidence type="ECO:0000313" key="5">
    <source>
        <dbReference type="Proteomes" id="UP000053477"/>
    </source>
</evidence>
<evidence type="ECO:0000313" key="4">
    <source>
        <dbReference type="EMBL" id="KLO19199.1"/>
    </source>
</evidence>
<feature type="region of interest" description="Disordered" evidence="3">
    <location>
        <begin position="55"/>
        <end position="84"/>
    </location>
</feature>
<protein>
    <submittedName>
        <fullName evidence="4">SAPS-domain-containing protein</fullName>
    </submittedName>
</protein>
<dbReference type="GO" id="GO:0005829">
    <property type="term" value="C:cytosol"/>
    <property type="evidence" value="ECO:0007669"/>
    <property type="project" value="TreeGrafter"/>
</dbReference>
<feature type="region of interest" description="Disordered" evidence="3">
    <location>
        <begin position="574"/>
        <end position="615"/>
    </location>
</feature>
<organism evidence="4 5">
    <name type="scientific">Schizopora paradoxa</name>
    <dbReference type="NCBI Taxonomy" id="27342"/>
    <lineage>
        <taxon>Eukaryota</taxon>
        <taxon>Fungi</taxon>
        <taxon>Dikarya</taxon>
        <taxon>Basidiomycota</taxon>
        <taxon>Agaricomycotina</taxon>
        <taxon>Agaricomycetes</taxon>
        <taxon>Hymenochaetales</taxon>
        <taxon>Schizoporaceae</taxon>
        <taxon>Schizopora</taxon>
    </lineage>
</organism>
<dbReference type="AlphaFoldDB" id="A0A0H2S5G1"/>
<keyword evidence="5" id="KW-1185">Reference proteome</keyword>
<dbReference type="Proteomes" id="UP000053477">
    <property type="component" value="Unassembled WGS sequence"/>
</dbReference>
<feature type="compositionally biased region" description="Polar residues" evidence="3">
    <location>
        <begin position="363"/>
        <end position="378"/>
    </location>
</feature>
<evidence type="ECO:0000256" key="3">
    <source>
        <dbReference type="SAM" id="MobiDB-lite"/>
    </source>
</evidence>
<dbReference type="OrthoDB" id="10259133at2759"/>
<dbReference type="EMBL" id="KQ085888">
    <property type="protein sequence ID" value="KLO19199.1"/>
    <property type="molecule type" value="Genomic_DNA"/>
</dbReference>
<evidence type="ECO:0000256" key="2">
    <source>
        <dbReference type="ARBA" id="ARBA00023306"/>
    </source>
</evidence>
<proteinExistence type="inferred from homology"/>
<comment type="similarity">
    <text evidence="1">Belongs to the SAPS family.</text>
</comment>
<dbReference type="GO" id="GO:0019888">
    <property type="term" value="F:protein phosphatase regulator activity"/>
    <property type="evidence" value="ECO:0007669"/>
    <property type="project" value="TreeGrafter"/>
</dbReference>
<accession>A0A0H2S5G1</accession>